<keyword evidence="3" id="KW-1185">Reference proteome</keyword>
<evidence type="ECO:0000259" key="1">
    <source>
        <dbReference type="Pfam" id="PF19078"/>
    </source>
</evidence>
<dbReference type="eggNOG" id="COG3468">
    <property type="taxonomic scope" value="Bacteria"/>
</dbReference>
<evidence type="ECO:0000313" key="3">
    <source>
        <dbReference type="Proteomes" id="UP000005307"/>
    </source>
</evidence>
<organism evidence="2 3">
    <name type="scientific">Octadecabacter antarcticus 307</name>
    <dbReference type="NCBI Taxonomy" id="391626"/>
    <lineage>
        <taxon>Bacteria</taxon>
        <taxon>Pseudomonadati</taxon>
        <taxon>Pseudomonadota</taxon>
        <taxon>Alphaproteobacteria</taxon>
        <taxon>Rhodobacterales</taxon>
        <taxon>Roseobacteraceae</taxon>
        <taxon>Octadecabacter</taxon>
    </lineage>
</organism>
<dbReference type="EMBL" id="CP003740">
    <property type="protein sequence ID" value="AGI66989.1"/>
    <property type="molecule type" value="Genomic_DNA"/>
</dbReference>
<dbReference type="STRING" id="391626.OAN307_c12960"/>
<name>M9R314_9RHOB</name>
<dbReference type="Proteomes" id="UP000005307">
    <property type="component" value="Chromosome"/>
</dbReference>
<dbReference type="Pfam" id="PF19078">
    <property type="entry name" value="Big_12"/>
    <property type="match status" value="1"/>
</dbReference>
<dbReference type="HOGENOM" id="CLU_453307_0_0_5"/>
<gene>
    <name evidence="2" type="ORF">OAN307_c12960</name>
</gene>
<proteinExistence type="predicted"/>
<sequence length="602" mass="63500">MRNWIRSGLVGVVVGGSVSGGAVSAQETFYGSAFIDIWRDAGRGEPCGVFYFQATDPKYHSAYVALWDMSNWSKYFSGGSYWNAYDGKTHVQGITKHIIADCLMTDASNVTMLTNIGANAASYTDQIYMGFAFRLTNAAGGLAKGNHEYFISTMPPPDTTAPTVTLTGPSEIVTGAFDVSAAFSEPVTGLMASEITVEGGSVTGLSGDDADYTITIEPVMGATVTVTIIANAAQDEANNGNIVSNTYTIQAGSPASAFEENEEEILAVVAAEALRGVRSTVSSNVRMTSAAQERFISGRQQAGTDSQMVSRAATPLDITGSAELSNGRFSTQGTFFGETGSDESGQTRLFFGDFDIQRDTDGSVSAQINGKLAWERQISNTAMYGYYLGAELGRATLEGAFAGEQDSFGASVGAYFVTEIQPNLYVDGFASLGVGRNSLELDNGTLNVASDYKTTTGTVGASLTGVVEGDGYELWPQLQLTYGQTHIGKMTFSGEAYSLVDDTLSLDAGTVSMASGTFTAEFKVPLDGLSVSDSHALFTFAPRVICERIMATDTTSNCGGGAEIGMVSRSSDGLSNLTVNIRRDRVGDTTTTGLGLNFERAF</sequence>
<evidence type="ECO:0000313" key="2">
    <source>
        <dbReference type="EMBL" id="AGI66989.1"/>
    </source>
</evidence>
<dbReference type="AlphaFoldDB" id="M9R314"/>
<protein>
    <recommendedName>
        <fullName evidence="1">Bacterial Ig-like domain-containing protein</fullName>
    </recommendedName>
</protein>
<dbReference type="KEGG" id="oat:OAN307_c12960"/>
<accession>M9R314</accession>
<reference evidence="2 3" key="1">
    <citation type="journal article" date="2013" name="PLoS ONE">
        <title>Poles Apart: Arctic and Antarctic Octadecabacter strains Share High Genome Plasticity and a New Type of Xanthorhodopsin.</title>
        <authorList>
            <person name="Vollmers J."/>
            <person name="Voget S."/>
            <person name="Dietrich S."/>
            <person name="Gollnow K."/>
            <person name="Smits M."/>
            <person name="Meyer K."/>
            <person name="Brinkhoff T."/>
            <person name="Simon M."/>
            <person name="Daniel R."/>
        </authorList>
    </citation>
    <scope>NUCLEOTIDE SEQUENCE [LARGE SCALE GENOMIC DNA]</scope>
    <source>
        <strain evidence="2 3">307</strain>
    </source>
</reference>
<feature type="domain" description="Bacterial Ig-like" evidence="1">
    <location>
        <begin position="158"/>
        <end position="248"/>
    </location>
</feature>
<dbReference type="InterPro" id="IPR044048">
    <property type="entry name" value="Big_12"/>
</dbReference>